<dbReference type="EMBL" id="JACHXR010000001">
    <property type="protein sequence ID" value="MBB3229776.1"/>
    <property type="molecule type" value="Genomic_DNA"/>
</dbReference>
<gene>
    <name evidence="8" type="ORF">FHR97_000591</name>
</gene>
<dbReference type="InterPro" id="IPR031680">
    <property type="entry name" value="Hepar_II_III_N"/>
</dbReference>
<organism evidence="8 9">
    <name type="scientific">Halomonas stenophila</name>
    <dbReference type="NCBI Taxonomy" id="795312"/>
    <lineage>
        <taxon>Bacteria</taxon>
        <taxon>Pseudomonadati</taxon>
        <taxon>Pseudomonadota</taxon>
        <taxon>Gammaproteobacteria</taxon>
        <taxon>Oceanospirillales</taxon>
        <taxon>Halomonadaceae</taxon>
        <taxon>Halomonas</taxon>
    </lineage>
</organism>
<feature type="transmembrane region" description="Helical" evidence="5">
    <location>
        <begin position="7"/>
        <end position="26"/>
    </location>
</feature>
<dbReference type="InterPro" id="IPR012480">
    <property type="entry name" value="Hepar_II_III_C"/>
</dbReference>
<dbReference type="PANTHER" id="PTHR39210">
    <property type="entry name" value="HEPARIN-SULFATE LYASE"/>
    <property type="match status" value="1"/>
</dbReference>
<keyword evidence="5" id="KW-0472">Membrane</keyword>
<keyword evidence="9" id="KW-1185">Reference proteome</keyword>
<keyword evidence="2" id="KW-0732">Signal</keyword>
<dbReference type="SUPFAM" id="SSF48230">
    <property type="entry name" value="Chondroitin AC/alginate lyase"/>
    <property type="match status" value="1"/>
</dbReference>
<keyword evidence="4" id="KW-0456">Lyase</keyword>
<dbReference type="Pfam" id="PF07940">
    <property type="entry name" value="Hepar_II_III_C"/>
    <property type="match status" value="1"/>
</dbReference>
<evidence type="ECO:0000259" key="7">
    <source>
        <dbReference type="Pfam" id="PF16889"/>
    </source>
</evidence>
<evidence type="ECO:0000256" key="5">
    <source>
        <dbReference type="SAM" id="Phobius"/>
    </source>
</evidence>
<evidence type="ECO:0000259" key="6">
    <source>
        <dbReference type="Pfam" id="PF07940"/>
    </source>
</evidence>
<feature type="domain" description="Heparinase II/III-like C-terminal" evidence="6">
    <location>
        <begin position="323"/>
        <end position="510"/>
    </location>
</feature>
<keyword evidence="3" id="KW-0574">Periplasm</keyword>
<keyword evidence="5" id="KW-0812">Transmembrane</keyword>
<dbReference type="InterPro" id="IPR008929">
    <property type="entry name" value="Chondroitin_lyas"/>
</dbReference>
<evidence type="ECO:0000256" key="3">
    <source>
        <dbReference type="ARBA" id="ARBA00022764"/>
    </source>
</evidence>
<dbReference type="GO" id="GO:0016829">
    <property type="term" value="F:lyase activity"/>
    <property type="evidence" value="ECO:0007669"/>
    <property type="project" value="UniProtKB-KW"/>
</dbReference>
<dbReference type="Pfam" id="PF16889">
    <property type="entry name" value="Hepar_II_III_N"/>
    <property type="match status" value="1"/>
</dbReference>
<protein>
    <recommendedName>
        <fullName evidence="10">Heparin-sulfate lyase N-terminal domain-containing protein</fullName>
    </recommendedName>
</protein>
<feature type="domain" description="Heparin-sulfate lyase N-terminal" evidence="7">
    <location>
        <begin position="37"/>
        <end position="254"/>
    </location>
</feature>
<evidence type="ECO:0000313" key="8">
    <source>
        <dbReference type="EMBL" id="MBB3229776.1"/>
    </source>
</evidence>
<dbReference type="GO" id="GO:0042597">
    <property type="term" value="C:periplasmic space"/>
    <property type="evidence" value="ECO:0007669"/>
    <property type="project" value="UniProtKB-SubCell"/>
</dbReference>
<dbReference type="Gene3D" id="2.70.98.70">
    <property type="match status" value="1"/>
</dbReference>
<comment type="subcellular location">
    <subcellularLocation>
        <location evidence="1">Periplasm</location>
    </subcellularLocation>
</comment>
<keyword evidence="5" id="KW-1133">Transmembrane helix</keyword>
<reference evidence="8 9" key="1">
    <citation type="submission" date="2020-08" db="EMBL/GenBank/DDBJ databases">
        <title>Genomic Encyclopedia of Type Strains, Phase III (KMG-III): the genomes of soil and plant-associated and newly described type strains.</title>
        <authorList>
            <person name="Whitman W."/>
        </authorList>
    </citation>
    <scope>NUCLEOTIDE SEQUENCE [LARGE SCALE GENOMIC DNA]</scope>
    <source>
        <strain evidence="8 9">CECT 7744</strain>
    </source>
</reference>
<dbReference type="AlphaFoldDB" id="A0A7W5ER64"/>
<dbReference type="RefSeq" id="WP_183382256.1">
    <property type="nucleotide sequence ID" value="NZ_JACHXR010000001.1"/>
</dbReference>
<comment type="caution">
    <text evidence="8">The sequence shown here is derived from an EMBL/GenBank/DDBJ whole genome shotgun (WGS) entry which is preliminary data.</text>
</comment>
<sequence length="556" mass="62959">MRLNNKATFSTMAFILLAITFTWLYSDNKESLAIDSHYSGKVTERDINLNARQDYDDLVEEGFQPRDDVPPWPFNTPVEWGADPFNDRNWQFQLHAWRGIDPILVKYYQTKDPALFHEALGFILDWKNFHQQNGAAKFSWYDMATGLRAMRIALILDDIYEGKVEVPESQVAALLKMANQHATRLQDEEFISLGNHGVFQVFGLSVLCSVIDDSPSCDNGQDFAQRMFEKIIDHAYTAEGVHKEHSPFYHHFTTVAINRYDASKFNSDRALSLVEKAIDVRPWLAWPDGHFVEAGDTEGETTPLRRQNSLQCLNDERCYAVGDYTESGYAIIRSNPGEDDQPSMIFVTGMAYSTTHKHADGLSFSLLENGEHVFIDSGKYGYERDKWWDYTRSAAAHNTISLSNHTISRDDISMDGSLLNSITNDESSFIISGQLERPGLFTQQREIEYTPGENLVIKDTVSSQSEQSFVSSLHLAPSLTPELNEKGFEVRLTNGELVSARLQDNDCEIDSIRGQEEPVLGWKSVGYLDMQPTTVVRAICSGTSRTITWNINFGQS</sequence>
<dbReference type="PANTHER" id="PTHR39210:SF1">
    <property type="entry name" value="HEPARIN-SULFATE LYASE"/>
    <property type="match status" value="1"/>
</dbReference>
<evidence type="ECO:0008006" key="10">
    <source>
        <dbReference type="Google" id="ProtNLM"/>
    </source>
</evidence>
<dbReference type="Proteomes" id="UP000518892">
    <property type="component" value="Unassembled WGS sequence"/>
</dbReference>
<evidence type="ECO:0000256" key="2">
    <source>
        <dbReference type="ARBA" id="ARBA00022729"/>
    </source>
</evidence>
<accession>A0A7W5ER64</accession>
<proteinExistence type="predicted"/>
<name>A0A7W5ER64_9GAMM</name>
<evidence type="ECO:0000256" key="1">
    <source>
        <dbReference type="ARBA" id="ARBA00004418"/>
    </source>
</evidence>
<dbReference type="Gene3D" id="1.50.10.100">
    <property type="entry name" value="Chondroitin AC/alginate lyase"/>
    <property type="match status" value="1"/>
</dbReference>
<evidence type="ECO:0000313" key="9">
    <source>
        <dbReference type="Proteomes" id="UP000518892"/>
    </source>
</evidence>
<evidence type="ECO:0000256" key="4">
    <source>
        <dbReference type="ARBA" id="ARBA00023239"/>
    </source>
</evidence>